<keyword evidence="1" id="KW-0175">Coiled coil</keyword>
<evidence type="ECO:0000313" key="3">
    <source>
        <dbReference type="EMBL" id="CAF3780464.1"/>
    </source>
</evidence>
<dbReference type="Proteomes" id="UP000663829">
    <property type="component" value="Unassembled WGS sequence"/>
</dbReference>
<name>A0A814HDD4_9BILA</name>
<dbReference type="EMBL" id="CAJNOQ010003376">
    <property type="protein sequence ID" value="CAF1009350.1"/>
    <property type="molecule type" value="Genomic_DNA"/>
</dbReference>
<dbReference type="Proteomes" id="UP000681722">
    <property type="component" value="Unassembled WGS sequence"/>
</dbReference>
<reference evidence="2" key="1">
    <citation type="submission" date="2021-02" db="EMBL/GenBank/DDBJ databases">
        <authorList>
            <person name="Nowell W R."/>
        </authorList>
    </citation>
    <scope>NUCLEOTIDE SEQUENCE</scope>
</reference>
<feature type="coiled-coil region" evidence="1">
    <location>
        <begin position="60"/>
        <end position="122"/>
    </location>
</feature>
<evidence type="ECO:0000256" key="1">
    <source>
        <dbReference type="SAM" id="Coils"/>
    </source>
</evidence>
<evidence type="ECO:0000313" key="4">
    <source>
        <dbReference type="Proteomes" id="UP000663829"/>
    </source>
</evidence>
<sequence>MVDYTDDTLQKAEKNLNSTKGRISQLVSIEQTFNSTIRNSIEVIAIETERNLKEFLPKYLDEFIQDLDTLSTNFENYTQNKQELPVGTRTTAIRVRALNSNIKILQDKIKQYNIKLNDALKNFENSRLSMPSIQKFDELRNQARYARDQIKQSATHYVDCYRVER</sequence>
<evidence type="ECO:0000313" key="2">
    <source>
        <dbReference type="EMBL" id="CAF1009350.1"/>
    </source>
</evidence>
<protein>
    <submittedName>
        <fullName evidence="2">Uncharacterized protein</fullName>
    </submittedName>
</protein>
<proteinExistence type="predicted"/>
<dbReference type="AlphaFoldDB" id="A0A814HDD4"/>
<accession>A0A814HDD4</accession>
<comment type="caution">
    <text evidence="2">The sequence shown here is derived from an EMBL/GenBank/DDBJ whole genome shotgun (WGS) entry which is preliminary data.</text>
</comment>
<keyword evidence="4" id="KW-1185">Reference proteome</keyword>
<gene>
    <name evidence="2" type="ORF">GPM918_LOCUS14181</name>
    <name evidence="3" type="ORF">SRO942_LOCUS14177</name>
</gene>
<organism evidence="2 4">
    <name type="scientific">Didymodactylos carnosus</name>
    <dbReference type="NCBI Taxonomy" id="1234261"/>
    <lineage>
        <taxon>Eukaryota</taxon>
        <taxon>Metazoa</taxon>
        <taxon>Spiralia</taxon>
        <taxon>Gnathifera</taxon>
        <taxon>Rotifera</taxon>
        <taxon>Eurotatoria</taxon>
        <taxon>Bdelloidea</taxon>
        <taxon>Philodinida</taxon>
        <taxon>Philodinidae</taxon>
        <taxon>Didymodactylos</taxon>
    </lineage>
</organism>
<dbReference type="EMBL" id="CAJOBC010003375">
    <property type="protein sequence ID" value="CAF3780464.1"/>
    <property type="molecule type" value="Genomic_DNA"/>
</dbReference>